<organism evidence="1 2">
    <name type="scientific">Riccia fluitans</name>
    <dbReference type="NCBI Taxonomy" id="41844"/>
    <lineage>
        <taxon>Eukaryota</taxon>
        <taxon>Viridiplantae</taxon>
        <taxon>Streptophyta</taxon>
        <taxon>Embryophyta</taxon>
        <taxon>Marchantiophyta</taxon>
        <taxon>Marchantiopsida</taxon>
        <taxon>Marchantiidae</taxon>
        <taxon>Marchantiales</taxon>
        <taxon>Ricciaceae</taxon>
        <taxon>Riccia</taxon>
    </lineage>
</organism>
<protein>
    <submittedName>
        <fullName evidence="1">Uncharacterized protein</fullName>
    </submittedName>
</protein>
<gene>
    <name evidence="1" type="ORF">R1flu_013018</name>
</gene>
<reference evidence="1 2" key="1">
    <citation type="submission" date="2024-09" db="EMBL/GenBank/DDBJ databases">
        <title>Chromosome-scale assembly of Riccia fluitans.</title>
        <authorList>
            <person name="Paukszto L."/>
            <person name="Sawicki J."/>
            <person name="Karawczyk K."/>
            <person name="Piernik-Szablinska J."/>
            <person name="Szczecinska M."/>
            <person name="Mazdziarz M."/>
        </authorList>
    </citation>
    <scope>NUCLEOTIDE SEQUENCE [LARGE SCALE GENOMIC DNA]</scope>
    <source>
        <strain evidence="1">Rf_01</strain>
        <tissue evidence="1">Aerial parts of the thallus</tissue>
    </source>
</reference>
<evidence type="ECO:0000313" key="1">
    <source>
        <dbReference type="EMBL" id="KAL2645431.1"/>
    </source>
</evidence>
<dbReference type="EMBL" id="JBHFFA010000002">
    <property type="protein sequence ID" value="KAL2645431.1"/>
    <property type="molecule type" value="Genomic_DNA"/>
</dbReference>
<keyword evidence="2" id="KW-1185">Reference proteome</keyword>
<dbReference type="AlphaFoldDB" id="A0ABD1ZCF1"/>
<evidence type="ECO:0000313" key="2">
    <source>
        <dbReference type="Proteomes" id="UP001605036"/>
    </source>
</evidence>
<accession>A0ABD1ZCF1</accession>
<name>A0ABD1ZCF1_9MARC</name>
<dbReference type="Proteomes" id="UP001605036">
    <property type="component" value="Unassembled WGS sequence"/>
</dbReference>
<comment type="caution">
    <text evidence="1">The sequence shown here is derived from an EMBL/GenBank/DDBJ whole genome shotgun (WGS) entry which is preliminary data.</text>
</comment>
<sequence>MILSRILLASQRAYDVVVSRDKTVRLYECAYHALIQGELEETKAQILKDIRSWLDFRSSTKGGVQMCLSSTIDASVEPVLTS</sequence>
<proteinExistence type="predicted"/>